<reference evidence="3 4" key="1">
    <citation type="submission" date="2022-09" db="EMBL/GenBank/DDBJ databases">
        <title>Interaction between co-microsymbionts with complementary sets of symbiotic genes in legume-rhizobium systems.</title>
        <authorList>
            <person name="Safronova V."/>
            <person name="Sazanova A."/>
            <person name="Afonin A."/>
            <person name="Chirak E."/>
        </authorList>
    </citation>
    <scope>NUCLEOTIDE SEQUENCE [LARGE SCALE GENOMIC DNA]</scope>
    <source>
        <strain evidence="3 4">A18/4-1</strain>
    </source>
</reference>
<evidence type="ECO:0000259" key="2">
    <source>
        <dbReference type="Pfam" id="PF00857"/>
    </source>
</evidence>
<gene>
    <name evidence="3" type="ORF">N8A98_16450</name>
</gene>
<evidence type="ECO:0000256" key="1">
    <source>
        <dbReference type="ARBA" id="ARBA00022801"/>
    </source>
</evidence>
<dbReference type="GO" id="GO:0016787">
    <property type="term" value="F:hydrolase activity"/>
    <property type="evidence" value="ECO:0007669"/>
    <property type="project" value="UniProtKB-KW"/>
</dbReference>
<organism evidence="3 4">
    <name type="scientific">Devosia neptuniae</name>
    <dbReference type="NCBI Taxonomy" id="191302"/>
    <lineage>
        <taxon>Bacteria</taxon>
        <taxon>Pseudomonadati</taxon>
        <taxon>Pseudomonadota</taxon>
        <taxon>Alphaproteobacteria</taxon>
        <taxon>Hyphomicrobiales</taxon>
        <taxon>Devosiaceae</taxon>
        <taxon>Devosia</taxon>
    </lineage>
</organism>
<proteinExistence type="predicted"/>
<dbReference type="EMBL" id="CP104965">
    <property type="protein sequence ID" value="UXN68825.1"/>
    <property type="molecule type" value="Genomic_DNA"/>
</dbReference>
<evidence type="ECO:0000313" key="4">
    <source>
        <dbReference type="Proteomes" id="UP001061862"/>
    </source>
</evidence>
<sequence>MPDTFPTIAANPYAWPFDGQWNAADTALLLLGFHESTVRNVGAQSELAVAMGLADLAHSLGIAVVVSQRAAEALVSDLALYRSKAVQHRGDNAFFGTQLEADLRQRGTHNLLIAGLPTDGLVHATQRTANDMGFECLLVSDASKATSPARHTAQLRMTTFGNGLFGAVADSAAIHAALAPQGNLHHA</sequence>
<dbReference type="PANTHER" id="PTHR43540:SF9">
    <property type="entry name" value="FAMILY HYDROLASE, PUTATIVE (AFU_ORTHOLOGUE AFUA_2G08700)-RELATED"/>
    <property type="match status" value="1"/>
</dbReference>
<accession>A0ABY6C9B2</accession>
<dbReference type="RefSeq" id="WP_262166870.1">
    <property type="nucleotide sequence ID" value="NZ_CP104965.1"/>
</dbReference>
<dbReference type="SUPFAM" id="SSF52499">
    <property type="entry name" value="Isochorismatase-like hydrolases"/>
    <property type="match status" value="1"/>
</dbReference>
<dbReference type="InterPro" id="IPR036380">
    <property type="entry name" value="Isochorismatase-like_sf"/>
</dbReference>
<feature type="domain" description="Isochorismatase-like" evidence="2">
    <location>
        <begin position="69"/>
        <end position="170"/>
    </location>
</feature>
<name>A0ABY6C9B2_9HYPH</name>
<dbReference type="InterPro" id="IPR050272">
    <property type="entry name" value="Isochorismatase-like_hydrls"/>
</dbReference>
<dbReference type="Proteomes" id="UP001061862">
    <property type="component" value="Chromosome"/>
</dbReference>
<dbReference type="Gene3D" id="3.40.50.850">
    <property type="entry name" value="Isochorismatase-like"/>
    <property type="match status" value="1"/>
</dbReference>
<keyword evidence="4" id="KW-1185">Reference proteome</keyword>
<protein>
    <submittedName>
        <fullName evidence="3">Cysteine hydrolase</fullName>
    </submittedName>
</protein>
<keyword evidence="1 3" id="KW-0378">Hydrolase</keyword>
<dbReference type="Pfam" id="PF00857">
    <property type="entry name" value="Isochorismatase"/>
    <property type="match status" value="1"/>
</dbReference>
<dbReference type="InterPro" id="IPR000868">
    <property type="entry name" value="Isochorismatase-like_dom"/>
</dbReference>
<evidence type="ECO:0000313" key="3">
    <source>
        <dbReference type="EMBL" id="UXN68825.1"/>
    </source>
</evidence>
<dbReference type="PANTHER" id="PTHR43540">
    <property type="entry name" value="PEROXYUREIDOACRYLATE/UREIDOACRYLATE AMIDOHYDROLASE-RELATED"/>
    <property type="match status" value="1"/>
</dbReference>